<dbReference type="GO" id="GO:0039694">
    <property type="term" value="P:viral RNA genome replication"/>
    <property type="evidence" value="ECO:0007669"/>
    <property type="project" value="InterPro"/>
</dbReference>
<dbReference type="InterPro" id="IPR007094">
    <property type="entry name" value="RNA-dir_pol_PSvirus"/>
</dbReference>
<name>A0A8A6RRP7_9TOMB</name>
<reference evidence="9" key="2">
    <citation type="journal article" date="2021" name="Virus Evol.">
        <title>Viromics of extant insect orders unveil the evolution of the flavi-like superfamily.</title>
        <authorList>
            <person name="Sofia P."/>
            <person name="Simon K."/>
            <person name="Florian Z."/>
            <person name="Alexander D."/>
            <person name="Malte P."/>
            <person name="Shanlin L."/>
            <person name="Xin Z."/>
            <person name="Christian D."/>
            <person name="Bernhard M."/>
            <person name="Sandra J."/>
        </authorList>
    </citation>
    <scope>NUCLEOTIDE SEQUENCE</scope>
    <source>
        <strain evidence="9">OKIAV417</strain>
    </source>
</reference>
<keyword evidence="6 7" id="KW-0693">Viral RNA replication</keyword>
<dbReference type="PROSITE" id="PS50507">
    <property type="entry name" value="RDRP_SSRNA_POS"/>
    <property type="match status" value="1"/>
</dbReference>
<protein>
    <recommendedName>
        <fullName evidence="1 7">RNA-directed RNA polymerase</fullName>
        <ecNumber evidence="1 7">2.7.7.48</ecNumber>
    </recommendedName>
</protein>
<organism evidence="9">
    <name type="scientific">Hemipteran tombus-related virus</name>
    <dbReference type="NCBI Taxonomy" id="2822554"/>
    <lineage>
        <taxon>Viruses</taxon>
        <taxon>Riboviria</taxon>
        <taxon>Orthornavirae</taxon>
        <taxon>Kitrinoviricota</taxon>
        <taxon>Tolucaviricetes</taxon>
        <taxon>Tolivirales</taxon>
        <taxon>Tombusviridae</taxon>
    </lineage>
</organism>
<evidence type="ECO:0000259" key="8">
    <source>
        <dbReference type="PROSITE" id="PS50507"/>
    </source>
</evidence>
<keyword evidence="3 7" id="KW-0808">Transferase</keyword>
<dbReference type="InterPro" id="IPR002166">
    <property type="entry name" value="RNA_pol_HCV"/>
</dbReference>
<evidence type="ECO:0000256" key="1">
    <source>
        <dbReference type="ARBA" id="ARBA00012494"/>
    </source>
</evidence>
<evidence type="ECO:0000256" key="5">
    <source>
        <dbReference type="ARBA" id="ARBA00022741"/>
    </source>
</evidence>
<comment type="catalytic activity">
    <reaction evidence="7">
        <text>RNA(n) + a ribonucleoside 5'-triphosphate = RNA(n+1) + diphosphate</text>
        <dbReference type="Rhea" id="RHEA:21248"/>
        <dbReference type="Rhea" id="RHEA-COMP:14527"/>
        <dbReference type="Rhea" id="RHEA-COMP:17342"/>
        <dbReference type="ChEBI" id="CHEBI:33019"/>
        <dbReference type="ChEBI" id="CHEBI:61557"/>
        <dbReference type="ChEBI" id="CHEBI:140395"/>
        <dbReference type="EC" id="2.7.7.48"/>
    </reaction>
</comment>
<reference evidence="9" key="1">
    <citation type="submission" date="2020-11" db="EMBL/GenBank/DDBJ databases">
        <authorList>
            <person name="Paraskevopoulou S."/>
            <person name="Kaefer S."/>
            <person name="Zirkel F."/>
            <person name="Donath A."/>
            <person name="Petersen M."/>
            <person name="Liu S."/>
            <person name="Zhou X."/>
            <person name="Drosten C."/>
            <person name="Misof B."/>
            <person name="Junglen S."/>
        </authorList>
    </citation>
    <scope>NUCLEOTIDE SEQUENCE</scope>
    <source>
        <strain evidence="9">OKIAV417</strain>
    </source>
</reference>
<dbReference type="InterPro" id="IPR043502">
    <property type="entry name" value="DNA/RNA_pol_sf"/>
</dbReference>
<evidence type="ECO:0000256" key="3">
    <source>
        <dbReference type="ARBA" id="ARBA00022679"/>
    </source>
</evidence>
<evidence type="ECO:0000256" key="6">
    <source>
        <dbReference type="ARBA" id="ARBA00022953"/>
    </source>
</evidence>
<keyword evidence="2 7" id="KW-0696">RNA-directed RNA polymerase</keyword>
<dbReference type="EC" id="2.7.7.48" evidence="1 7"/>
<evidence type="ECO:0000256" key="2">
    <source>
        <dbReference type="ARBA" id="ARBA00022484"/>
    </source>
</evidence>
<evidence type="ECO:0000256" key="4">
    <source>
        <dbReference type="ARBA" id="ARBA00022695"/>
    </source>
</evidence>
<evidence type="ECO:0000256" key="7">
    <source>
        <dbReference type="RuleBase" id="RU363062"/>
    </source>
</evidence>
<evidence type="ECO:0000313" key="9">
    <source>
        <dbReference type="EMBL" id="QTJ63614.1"/>
    </source>
</evidence>
<accession>A0A8A6RRP7</accession>
<dbReference type="InterPro" id="IPR043128">
    <property type="entry name" value="Rev_trsase/Diguanyl_cyclase"/>
</dbReference>
<dbReference type="Pfam" id="PF00998">
    <property type="entry name" value="RdRP_3"/>
    <property type="match status" value="1"/>
</dbReference>
<dbReference type="EMBL" id="MW208787">
    <property type="protein sequence ID" value="QTJ63614.1"/>
    <property type="molecule type" value="Genomic_RNA"/>
</dbReference>
<dbReference type="Gene3D" id="3.30.70.270">
    <property type="match status" value="1"/>
</dbReference>
<dbReference type="GO" id="GO:0000166">
    <property type="term" value="F:nucleotide binding"/>
    <property type="evidence" value="ECO:0007669"/>
    <property type="project" value="UniProtKB-KW"/>
</dbReference>
<feature type="domain" description="RdRp catalytic" evidence="8">
    <location>
        <begin position="215"/>
        <end position="325"/>
    </location>
</feature>
<dbReference type="SUPFAM" id="SSF56672">
    <property type="entry name" value="DNA/RNA polymerases"/>
    <property type="match status" value="1"/>
</dbReference>
<proteinExistence type="predicted"/>
<keyword evidence="5 7" id="KW-0547">Nucleotide-binding</keyword>
<sequence length="526" mass="60632">MREAAVCCKDQPLQPLRRGSTIKLMQGNFCSFKTSLAVTNSFNLAYQVGIHASCVCNEIVSLHNRHMLTRNEGMCNITLKKCFKYHRSKYINQYIPPATSWQIINNYSGAKRQTYVKAFQNLIETGFLKKYAHISMFVKPDRIKRAEIAAKAPRAIQARKPEFNLSYARFLHPIEKFIYAQPGTGPTKLGNFAKTYNNVDRAVHIFAKWSHFKKPVALNIDHSKFDSTIAVPHLRHTHSIYRKFNSSRHFSLLMQHTIDNVGFTKHGLKYKIRGTRMSGDYDTGLGNSLINEAVLLYVFRNFPVEVYIDGDDSVVIFEEENLKLVDFSLFKKLGFDTKVEVAHHIEQIEFCQCRMVVGEKPYLARNPFRSLSHLSVSLKHYTKNIWPHYNEARFFCEAFMNNGIPIMGPICYKSLQNITMFFDEDTRWMAENLACTDLPYEEPTLKTRISYQRAWGISVEDQITIESEYNTVDKPLALIRACCSIKTKKFKNFQYANDSLYAAWTSWRALGRDCGEYGWDGGSGCL</sequence>
<dbReference type="GO" id="GO:0003968">
    <property type="term" value="F:RNA-directed RNA polymerase activity"/>
    <property type="evidence" value="ECO:0007669"/>
    <property type="project" value="UniProtKB-KW"/>
</dbReference>
<keyword evidence="4 7" id="KW-0548">Nucleotidyltransferase</keyword>
<dbReference type="GO" id="GO:0003723">
    <property type="term" value="F:RNA binding"/>
    <property type="evidence" value="ECO:0007669"/>
    <property type="project" value="InterPro"/>
</dbReference>